<dbReference type="PROSITE" id="PS51257">
    <property type="entry name" value="PROKAR_LIPOPROTEIN"/>
    <property type="match status" value="1"/>
</dbReference>
<dbReference type="InterPro" id="IPR001139">
    <property type="entry name" value="Glyco_hydro_30"/>
</dbReference>
<gene>
    <name evidence="7" type="ORF">H2O64_17125</name>
</gene>
<dbReference type="Pfam" id="PF02055">
    <property type="entry name" value="Glyco_hydro_30"/>
    <property type="match status" value="1"/>
</dbReference>
<evidence type="ECO:0000259" key="6">
    <source>
        <dbReference type="Pfam" id="PF17189"/>
    </source>
</evidence>
<dbReference type="Gene3D" id="3.20.20.80">
    <property type="entry name" value="Glycosidases"/>
    <property type="match status" value="1"/>
</dbReference>
<keyword evidence="2" id="KW-0732">Signal</keyword>
<dbReference type="InterPro" id="IPR033453">
    <property type="entry name" value="Glyco_hydro_30_TIM-barrel"/>
</dbReference>
<dbReference type="SUPFAM" id="SSF51445">
    <property type="entry name" value="(Trans)glycosidases"/>
    <property type="match status" value="1"/>
</dbReference>
<dbReference type="GO" id="GO:0016787">
    <property type="term" value="F:hydrolase activity"/>
    <property type="evidence" value="ECO:0007669"/>
    <property type="project" value="UniProtKB-KW"/>
</dbReference>
<evidence type="ECO:0000256" key="3">
    <source>
        <dbReference type="ARBA" id="ARBA00022801"/>
    </source>
</evidence>
<sequence length="505" mass="57643">MKNIKTYSFLMLSIITIAACKTEKPTQLKLKADVFETSESGNKLTQLTEFKTAEQDTLINPSEIVLSPEKEYQTITGFGGSFTESSAYLLNKLSKENRNKIIQAYFGNDGARYSLTRTHISSCDFSLSNYTYAPVADDMTMEHFSIQEDQDDLIPMIKDAMKASEDGFKIIASPWTAPPWMKDNKEWVGGKLLPKYNDAYSLFFSKYIDAYKAEGIDIWGITVVNEPHGNGNNWESMHFSPKEMTDLVQNHLGPKLEADGKGDVKILGYDQNRAGIKEWVDEMYKDEASSKYYDGIAIHWYESTYDFFPEALQYGHNKAPDKYLIETEGCVDSQVPVWKDDAWYWKKEATDWGWDWASEEDKHLHPKYAPVNRYARDIIGCLNNWVDGWVDWNMVLDRQGGPNWFKNWCVAPVIVDPDADEVYMTPLYYTMAHFSKYIRPGAKVIDANKTDKELMVTAAKNPDGSIAVVVFNEGKTEKHFSLKLGEKIKNISINPQAIQTIVITN</sequence>
<dbReference type="InterPro" id="IPR017853">
    <property type="entry name" value="GH"/>
</dbReference>
<evidence type="ECO:0000256" key="1">
    <source>
        <dbReference type="ARBA" id="ARBA00005382"/>
    </source>
</evidence>
<dbReference type="Gene3D" id="2.60.40.1180">
    <property type="entry name" value="Golgi alpha-mannosidase II"/>
    <property type="match status" value="1"/>
</dbReference>
<evidence type="ECO:0000256" key="2">
    <source>
        <dbReference type="ARBA" id="ARBA00022729"/>
    </source>
</evidence>
<dbReference type="InterPro" id="IPR033452">
    <property type="entry name" value="GH30_C"/>
</dbReference>
<dbReference type="PANTHER" id="PTHR11069">
    <property type="entry name" value="GLUCOSYLCERAMIDASE"/>
    <property type="match status" value="1"/>
</dbReference>
<dbReference type="RefSeq" id="WP_187563439.1">
    <property type="nucleotide sequence ID" value="NZ_JACGWS010000011.1"/>
</dbReference>
<comment type="caution">
    <text evidence="7">The sequence shown here is derived from an EMBL/GenBank/DDBJ whole genome shotgun (WGS) entry which is preliminary data.</text>
</comment>
<dbReference type="EMBL" id="JACGWS010000011">
    <property type="protein sequence ID" value="MBC8756401.1"/>
    <property type="molecule type" value="Genomic_DNA"/>
</dbReference>
<protein>
    <submittedName>
        <fullName evidence="7">Glycoside hydrolase family 30 protein</fullName>
    </submittedName>
</protein>
<keyword evidence="4" id="KW-0326">Glycosidase</keyword>
<feature type="domain" description="Glycosyl hydrolase family 30 beta sandwich" evidence="6">
    <location>
        <begin position="441"/>
        <end position="501"/>
    </location>
</feature>
<reference evidence="7 8" key="1">
    <citation type="submission" date="2020-07" db="EMBL/GenBank/DDBJ databases">
        <title>Description of Kordia aestuariivivens sp. nov., isolated from a tidal flat.</title>
        <authorList>
            <person name="Park S."/>
            <person name="Yoon J.-H."/>
        </authorList>
    </citation>
    <scope>NUCLEOTIDE SEQUENCE [LARGE SCALE GENOMIC DNA]</scope>
    <source>
        <strain evidence="7 8">YSTF-M3</strain>
    </source>
</reference>
<dbReference type="PANTHER" id="PTHR11069:SF23">
    <property type="entry name" value="LYSOSOMAL ACID GLUCOSYLCERAMIDASE"/>
    <property type="match status" value="1"/>
</dbReference>
<proteinExistence type="inferred from homology"/>
<evidence type="ECO:0000256" key="4">
    <source>
        <dbReference type="RuleBase" id="RU361188"/>
    </source>
</evidence>
<dbReference type="InterPro" id="IPR013780">
    <property type="entry name" value="Glyco_hydro_b"/>
</dbReference>
<accession>A0ABR7QCW6</accession>
<dbReference type="Proteomes" id="UP000619238">
    <property type="component" value="Unassembled WGS sequence"/>
</dbReference>
<evidence type="ECO:0000259" key="5">
    <source>
        <dbReference type="Pfam" id="PF02055"/>
    </source>
</evidence>
<evidence type="ECO:0000313" key="7">
    <source>
        <dbReference type="EMBL" id="MBC8756401.1"/>
    </source>
</evidence>
<keyword evidence="8" id="KW-1185">Reference proteome</keyword>
<name>A0ABR7QCW6_9FLAO</name>
<evidence type="ECO:0000313" key="8">
    <source>
        <dbReference type="Proteomes" id="UP000619238"/>
    </source>
</evidence>
<dbReference type="PRINTS" id="PR00843">
    <property type="entry name" value="GLHYDRLASE30"/>
</dbReference>
<comment type="similarity">
    <text evidence="1 4">Belongs to the glycosyl hydrolase 30 family.</text>
</comment>
<feature type="domain" description="Glycosyl hydrolase family 30 TIM-barrel" evidence="5">
    <location>
        <begin position="75"/>
        <end position="438"/>
    </location>
</feature>
<organism evidence="7 8">
    <name type="scientific">Kordia aestuariivivens</name>
    <dbReference type="NCBI Taxonomy" id="2759037"/>
    <lineage>
        <taxon>Bacteria</taxon>
        <taxon>Pseudomonadati</taxon>
        <taxon>Bacteroidota</taxon>
        <taxon>Flavobacteriia</taxon>
        <taxon>Flavobacteriales</taxon>
        <taxon>Flavobacteriaceae</taxon>
        <taxon>Kordia</taxon>
    </lineage>
</organism>
<dbReference type="Pfam" id="PF17189">
    <property type="entry name" value="Glyco_hydro_30C"/>
    <property type="match status" value="1"/>
</dbReference>
<keyword evidence="3 4" id="KW-0378">Hydrolase</keyword>